<feature type="compositionally biased region" description="Polar residues" evidence="1">
    <location>
        <begin position="60"/>
        <end position="90"/>
    </location>
</feature>
<evidence type="ECO:0000313" key="2">
    <source>
        <dbReference type="EMBL" id="VDM47435.1"/>
    </source>
</evidence>
<name>A0A183V5U4_TOXCA</name>
<feature type="region of interest" description="Disordered" evidence="1">
    <location>
        <begin position="120"/>
        <end position="140"/>
    </location>
</feature>
<dbReference type="WBParaSite" id="TCNE_0001611501-mRNA-1">
    <property type="protein sequence ID" value="TCNE_0001611501-mRNA-1"/>
    <property type="gene ID" value="TCNE_0001611501"/>
</dbReference>
<dbReference type="AlphaFoldDB" id="A0A183V5U4"/>
<accession>A0A183V5U4</accession>
<reference evidence="2 3" key="2">
    <citation type="submission" date="2018-11" db="EMBL/GenBank/DDBJ databases">
        <authorList>
            <consortium name="Pathogen Informatics"/>
        </authorList>
    </citation>
    <scope>NUCLEOTIDE SEQUENCE [LARGE SCALE GENOMIC DNA]</scope>
</reference>
<evidence type="ECO:0000313" key="3">
    <source>
        <dbReference type="Proteomes" id="UP000050794"/>
    </source>
</evidence>
<evidence type="ECO:0000256" key="1">
    <source>
        <dbReference type="SAM" id="MobiDB-lite"/>
    </source>
</evidence>
<protein>
    <submittedName>
        <fullName evidence="4">POP1 domain-containing protein</fullName>
    </submittedName>
</protein>
<feature type="region of interest" description="Disordered" evidence="1">
    <location>
        <begin position="1"/>
        <end position="107"/>
    </location>
</feature>
<feature type="compositionally biased region" description="Basic and acidic residues" evidence="1">
    <location>
        <begin position="41"/>
        <end position="59"/>
    </location>
</feature>
<gene>
    <name evidence="2" type="ORF">TCNE_LOCUS16114</name>
</gene>
<dbReference type="EMBL" id="UYWY01023340">
    <property type="protein sequence ID" value="VDM47435.1"/>
    <property type="molecule type" value="Genomic_DNA"/>
</dbReference>
<organism evidence="3 4">
    <name type="scientific">Toxocara canis</name>
    <name type="common">Canine roundworm</name>
    <dbReference type="NCBI Taxonomy" id="6265"/>
    <lineage>
        <taxon>Eukaryota</taxon>
        <taxon>Metazoa</taxon>
        <taxon>Ecdysozoa</taxon>
        <taxon>Nematoda</taxon>
        <taxon>Chromadorea</taxon>
        <taxon>Rhabditida</taxon>
        <taxon>Spirurina</taxon>
        <taxon>Ascaridomorpha</taxon>
        <taxon>Ascaridoidea</taxon>
        <taxon>Toxocaridae</taxon>
        <taxon>Toxocara</taxon>
    </lineage>
</organism>
<dbReference type="Proteomes" id="UP000050794">
    <property type="component" value="Unassembled WGS sequence"/>
</dbReference>
<keyword evidence="3" id="KW-1185">Reference proteome</keyword>
<feature type="compositionally biased region" description="Basic residues" evidence="1">
    <location>
        <begin position="96"/>
        <end position="107"/>
    </location>
</feature>
<evidence type="ECO:0000313" key="4">
    <source>
        <dbReference type="WBParaSite" id="TCNE_0001611501-mRNA-1"/>
    </source>
</evidence>
<sequence length="176" mass="20025">MHCKAPESSQTQLSDDTPADHLQPSREPSFDRAVATITKVAKRELHEASTEWSENEHGTRVTSNEGASHSRNFSQQNMSTTRKSGASKRSGSVEKRIRHLQKKVKRAVRRAARVHIQSKNLSRKVQLSHSRNATTGSQVQKTRKLAQNHNQWKQLSGVQHHRKSKQRIVAQYPVRL</sequence>
<reference evidence="4" key="1">
    <citation type="submission" date="2016-06" db="UniProtKB">
        <authorList>
            <consortium name="WormBaseParasite"/>
        </authorList>
    </citation>
    <scope>IDENTIFICATION</scope>
</reference>
<proteinExistence type="predicted"/>